<protein>
    <submittedName>
        <fullName evidence="1">Uncharacterized protein</fullName>
    </submittedName>
</protein>
<gene>
    <name evidence="1" type="ORF">K1T71_013210</name>
</gene>
<keyword evidence="2" id="KW-1185">Reference proteome</keyword>
<dbReference type="EMBL" id="CM034411">
    <property type="protein sequence ID" value="KAJ0171011.1"/>
    <property type="molecule type" value="Genomic_DNA"/>
</dbReference>
<name>A0ACC1CHG5_9NEOP</name>
<evidence type="ECO:0000313" key="2">
    <source>
        <dbReference type="Proteomes" id="UP000824533"/>
    </source>
</evidence>
<dbReference type="Proteomes" id="UP000824533">
    <property type="component" value="Linkage Group LG25"/>
</dbReference>
<reference evidence="1 2" key="1">
    <citation type="journal article" date="2021" name="Front. Genet.">
        <title>Chromosome-Level Genome Assembly Reveals Significant Gene Expansion in the Toll and IMD Signaling Pathways of Dendrolimus kikuchii.</title>
        <authorList>
            <person name="Zhou J."/>
            <person name="Wu P."/>
            <person name="Xiong Z."/>
            <person name="Liu N."/>
            <person name="Zhao N."/>
            <person name="Ji M."/>
            <person name="Qiu Y."/>
            <person name="Yang B."/>
        </authorList>
    </citation>
    <scope>NUCLEOTIDE SEQUENCE [LARGE SCALE GENOMIC DNA]</scope>
    <source>
        <strain evidence="1">Ann1</strain>
    </source>
</reference>
<sequence>MAGGCAWSRRVAARTRTLRGLVRDTQRALHDVCDILHFDPEILTTVQEISNQSVRSTALVVLGTTPSAKVRLLHCLLGRRLLPDPPPRGCRWVRIQYGSITQVHMSLGNSEFELVEELECNKSPWDTLPVEDLIRRDNSDLSTILEVEINNQILKDGLCIVIPPDIPEPSTSDHQTLKKVHTELYMKRDSILKNFNPVYLYGIDRTGKNVFSDNLCLSKVISRSDEDFWSTFNLYYMTRVNGDKGGGEKCDERDGRASKGGSREAAVFDGENCLDLHQIKDINPHSQVLFVLFSDSVEIMSAEETTREASDRDAEATESTEGLLYNTEELPESDQGLVHDGILRHTLESPERLPKGDKRRLYEEQTAFLNELLDQWELMSSPTPKHYVKSQWIILNESDLLQTVDQKALAPYTSNAIQNSGETFSKGKREDGDRTIKTRIALLSAVVKFATDCLQTYLLAYCTRLSEVQVKLLQQFILASFDMARELQVVPKKIQYVATQEQQLYDTITEKFSEGDKKQELLSIMRNVLQEMEAEVNNMDWSVDDLPCHQDRRFTISNSIFYSSRSSPGVFSLPTRVHDGTPSDGEEAASYDKCTFEDYEIIVGKEDVGITESYGLKRPQEESMSSGFNNIRVENECESFSFSHSRSVSTFSNELTSTTCTNTVNISIKQASLDVQQTVLSQLSRMISLKLVKFVDCLKDTYFGTLQRCLESLESCCRQELGGRPASEAMRQVVSVARQVDLQPCASFSLLRSLLESLRRLLHKLRIVGGEAEEACCVLSPVWRRRVAQHTISSLSPHRLARVISAQILERLSVAHEKYQSALATLESALTGRLHHTEDIKLAIRKKYAPAFARLCLESTSMCDLLMYGTPELGREIGRGQYGVVYSVRGGWGGHSPAAVKSVLPADERHYHELAMEFFYTRSIPAHPRIVPLHGSIVQRHSGAGPSVLLVSQRKCRDLHAAVRTGLSFSARMRISCDIVEGIRYLHSLGLVHRDIKMKNVLLDSEDRASLSDLGFCAAEALMSGSVVGTPVHMAPELLAGEYDAAVDVYAFGILFWYVCAGNIKLPSAFETFQNKEQLWSKVKRGLRPERLPHFTDECWEVMKSCWASEPTQRALLGDVQPKLESILEQALLEDESRGNVGGNAEGESSDGDSLDMTGIDDCL</sequence>
<organism evidence="1 2">
    <name type="scientific">Dendrolimus kikuchii</name>
    <dbReference type="NCBI Taxonomy" id="765133"/>
    <lineage>
        <taxon>Eukaryota</taxon>
        <taxon>Metazoa</taxon>
        <taxon>Ecdysozoa</taxon>
        <taxon>Arthropoda</taxon>
        <taxon>Hexapoda</taxon>
        <taxon>Insecta</taxon>
        <taxon>Pterygota</taxon>
        <taxon>Neoptera</taxon>
        <taxon>Endopterygota</taxon>
        <taxon>Lepidoptera</taxon>
        <taxon>Glossata</taxon>
        <taxon>Ditrysia</taxon>
        <taxon>Bombycoidea</taxon>
        <taxon>Lasiocampidae</taxon>
        <taxon>Dendrolimus</taxon>
    </lineage>
</organism>
<comment type="caution">
    <text evidence="1">The sequence shown here is derived from an EMBL/GenBank/DDBJ whole genome shotgun (WGS) entry which is preliminary data.</text>
</comment>
<proteinExistence type="predicted"/>
<evidence type="ECO:0000313" key="1">
    <source>
        <dbReference type="EMBL" id="KAJ0171011.1"/>
    </source>
</evidence>
<accession>A0ACC1CHG5</accession>